<sequence>MSLWVFLDSSPETSPIHPHQHTNTFLPPTKRILKMSSDGLIPICVAFCMTTQTHEIILVDENTSSFAELAQHVYDHVGPHIEDHFKPGGVERTITKLYVAWNQEATQHFPRETYFSDTNIKATLRLLAARRGIDMVYFWLNEIDE</sequence>
<evidence type="ECO:0000313" key="2">
    <source>
        <dbReference type="Proteomes" id="UP001610563"/>
    </source>
</evidence>
<organism evidence="1 2">
    <name type="scientific">Aspergillus keveii</name>
    <dbReference type="NCBI Taxonomy" id="714993"/>
    <lineage>
        <taxon>Eukaryota</taxon>
        <taxon>Fungi</taxon>
        <taxon>Dikarya</taxon>
        <taxon>Ascomycota</taxon>
        <taxon>Pezizomycotina</taxon>
        <taxon>Eurotiomycetes</taxon>
        <taxon>Eurotiomycetidae</taxon>
        <taxon>Eurotiales</taxon>
        <taxon>Aspergillaceae</taxon>
        <taxon>Aspergillus</taxon>
        <taxon>Aspergillus subgen. Nidulantes</taxon>
    </lineage>
</organism>
<keyword evidence="2" id="KW-1185">Reference proteome</keyword>
<evidence type="ECO:0000313" key="1">
    <source>
        <dbReference type="EMBL" id="KAL2797355.1"/>
    </source>
</evidence>
<protein>
    <submittedName>
        <fullName evidence="1">Uncharacterized protein</fullName>
    </submittedName>
</protein>
<reference evidence="1 2" key="1">
    <citation type="submission" date="2024-07" db="EMBL/GenBank/DDBJ databases">
        <title>Section-level genome sequencing and comparative genomics of Aspergillus sections Usti and Cavernicolus.</title>
        <authorList>
            <consortium name="Lawrence Berkeley National Laboratory"/>
            <person name="Nybo J.L."/>
            <person name="Vesth T.C."/>
            <person name="Theobald S."/>
            <person name="Frisvad J.C."/>
            <person name="Larsen T.O."/>
            <person name="Kjaerboelling I."/>
            <person name="Rothschild-Mancinelli K."/>
            <person name="Lyhne E.K."/>
            <person name="Kogle M.E."/>
            <person name="Barry K."/>
            <person name="Clum A."/>
            <person name="Na H."/>
            <person name="Ledsgaard L."/>
            <person name="Lin J."/>
            <person name="Lipzen A."/>
            <person name="Kuo A."/>
            <person name="Riley R."/>
            <person name="Mondo S."/>
            <person name="Labutti K."/>
            <person name="Haridas S."/>
            <person name="Pangalinan J."/>
            <person name="Salamov A.A."/>
            <person name="Simmons B.A."/>
            <person name="Magnuson J.K."/>
            <person name="Chen J."/>
            <person name="Drula E."/>
            <person name="Henrissat B."/>
            <person name="Wiebenga A."/>
            <person name="Lubbers R.J."/>
            <person name="Gomes A.C."/>
            <person name="Makela M.R."/>
            <person name="Stajich J."/>
            <person name="Grigoriev I.V."/>
            <person name="Mortensen U.H."/>
            <person name="De Vries R.P."/>
            <person name="Baker S.E."/>
            <person name="Andersen M.R."/>
        </authorList>
    </citation>
    <scope>NUCLEOTIDE SEQUENCE [LARGE SCALE GENOMIC DNA]</scope>
    <source>
        <strain evidence="1 2">CBS 209.92</strain>
    </source>
</reference>
<dbReference type="Proteomes" id="UP001610563">
    <property type="component" value="Unassembled WGS sequence"/>
</dbReference>
<comment type="caution">
    <text evidence="1">The sequence shown here is derived from an EMBL/GenBank/DDBJ whole genome shotgun (WGS) entry which is preliminary data.</text>
</comment>
<proteinExistence type="predicted"/>
<accession>A0ABR4GFR4</accession>
<name>A0ABR4GFR4_9EURO</name>
<gene>
    <name evidence="1" type="ORF">BJX66DRAFT_91415</name>
</gene>
<dbReference type="EMBL" id="JBFTWV010000019">
    <property type="protein sequence ID" value="KAL2797355.1"/>
    <property type="molecule type" value="Genomic_DNA"/>
</dbReference>